<evidence type="ECO:0000259" key="4">
    <source>
        <dbReference type="PROSITE" id="PS50093"/>
    </source>
</evidence>
<dbReference type="NCBIfam" id="TIGR03804">
    <property type="entry name" value="para_beta_helix"/>
    <property type="match status" value="1"/>
</dbReference>
<dbReference type="PANTHER" id="PTHR36842:SF1">
    <property type="entry name" value="PROTEIN TOLB"/>
    <property type="match status" value="1"/>
</dbReference>
<dbReference type="AlphaFoldDB" id="A0A0E3LFL0"/>
<dbReference type="Pfam" id="PF05048">
    <property type="entry name" value="NosD"/>
    <property type="match status" value="1"/>
</dbReference>
<reference evidence="5 6" key="1">
    <citation type="submission" date="2014-07" db="EMBL/GenBank/DDBJ databases">
        <title>Methanogenic archaea and the global carbon cycle.</title>
        <authorList>
            <person name="Henriksen J.R."/>
            <person name="Luke J."/>
            <person name="Reinhart S."/>
            <person name="Benedict M.N."/>
            <person name="Youngblut N.D."/>
            <person name="Metcalf M.E."/>
            <person name="Whitaker R.J."/>
            <person name="Metcalf W.W."/>
        </authorList>
    </citation>
    <scope>NUCLEOTIDE SEQUENCE [LARGE SCALE GENOMIC DNA]</scope>
    <source>
        <strain evidence="5 6">WWM610</strain>
    </source>
</reference>
<dbReference type="PANTHER" id="PTHR36842">
    <property type="entry name" value="PROTEIN TOLB HOMOLOG"/>
    <property type="match status" value="1"/>
</dbReference>
<dbReference type="PROSITE" id="PS50093">
    <property type="entry name" value="PKD"/>
    <property type="match status" value="2"/>
</dbReference>
<evidence type="ECO:0000313" key="6">
    <source>
        <dbReference type="Proteomes" id="UP000033058"/>
    </source>
</evidence>
<dbReference type="Gene3D" id="2.160.20.10">
    <property type="entry name" value="Single-stranded right-handed beta-helix, Pectin lyase-like"/>
    <property type="match status" value="1"/>
</dbReference>
<dbReference type="InterPro" id="IPR012334">
    <property type="entry name" value="Pectin_lyas_fold"/>
</dbReference>
<keyword evidence="3" id="KW-1133">Transmembrane helix</keyword>
<accession>A0A0E3LFL0</accession>
<evidence type="ECO:0000256" key="1">
    <source>
        <dbReference type="ARBA" id="ARBA00022729"/>
    </source>
</evidence>
<keyword evidence="1" id="KW-0732">Signal</keyword>
<dbReference type="InterPro" id="IPR013783">
    <property type="entry name" value="Ig-like_fold"/>
</dbReference>
<dbReference type="InterPro" id="IPR007742">
    <property type="entry name" value="NosD_dom"/>
</dbReference>
<keyword evidence="3" id="KW-0812">Transmembrane</keyword>
<sequence length="768" mass="81650">MKGKTLLIVFTLVFLIGIPSTVSARDIIVGSGSGQISTIQEAVDVAEAGDVILIKPGTYVENINVSKERLTIKPETNNVFIGPKDSTVATIILSNVGTTLTGFNIRGNVIANIWASDRSSEYQINNPTHITNNIIEDGGVVVQSESSAVTISGNIISGYGIDVACCGDYNEITNNEVSNCSTGIYVYDERNVPPISGNKIRNCDVGIHVSGLSYDLENNEITNCSVGVLAGETGGANLIGNKITYCSECGLKVTGSIESKGAYNNYFNNTVNVKFGEFEETYVWNSSLTEGTNIIGGPYIGGNYWAKPDGTGFSQTAVDANKDGIADSAYAISKKNYDYLPLTAVYNPVLPVFDFTANVTSGTAPLVVLFTASGTGGSSASWLWDFGDGINSKHAMNATHTFTDPGTYTVSLIVENSAGNSTVVKTNYIVVKDSDFVVPGVPIVDFSCNVTEGYAPLAVQFNDSSQNAASRTWDFNNDGVIDSSSLAPVYVYKSPGTYFVNLTITNPNGLSYKIDTITVLDGSRDDSSSGSGGSSKGGSSSGGGGGSPEPANNVKVKELCQVFITNGKEVKFDFAKKATCVVYASFDAKKTAGKTTTIAEELKGRSALVSELPEGEVYKSFNVWVGNSGYATPKNIENSEVCFKVEKSWVQEKDMDQASITLNTYRDKKWEQLPVSLSEEDDEFLYFTAETPGFSSFAITAKAKTDEKGTETGENLGSQARVADQMGAEAEGFEAESGTVPQESVSAPGFAAIYGLAGLLAVFLYRRK</sequence>
<dbReference type="InterPro" id="IPR022441">
    <property type="entry name" value="Para_beta_helix_rpt-2"/>
</dbReference>
<dbReference type="SUPFAM" id="SSF51126">
    <property type="entry name" value="Pectin lyase-like"/>
    <property type="match status" value="1"/>
</dbReference>
<protein>
    <submittedName>
        <fullName evidence="5">Cell surface protein</fullName>
    </submittedName>
</protein>
<feature type="domain" description="PKD" evidence="4">
    <location>
        <begin position="463"/>
        <end position="509"/>
    </location>
</feature>
<feature type="compositionally biased region" description="Gly residues" evidence="2">
    <location>
        <begin position="530"/>
        <end position="547"/>
    </location>
</feature>
<dbReference type="HOGENOM" id="CLU_009318_4_0_2"/>
<dbReference type="InterPro" id="IPR026371">
    <property type="entry name" value="PGF_CTERM"/>
</dbReference>
<dbReference type="InterPro" id="IPR006626">
    <property type="entry name" value="PbH1"/>
</dbReference>
<organism evidence="5 6">
    <name type="scientific">Methanosarcina mazei WWM610</name>
    <dbReference type="NCBI Taxonomy" id="1434117"/>
    <lineage>
        <taxon>Archaea</taxon>
        <taxon>Methanobacteriati</taxon>
        <taxon>Methanobacteriota</taxon>
        <taxon>Stenosarchaea group</taxon>
        <taxon>Methanomicrobia</taxon>
        <taxon>Methanosarcinales</taxon>
        <taxon>Methanosarcinaceae</taxon>
        <taxon>Methanosarcina</taxon>
    </lineage>
</organism>
<dbReference type="Proteomes" id="UP000033058">
    <property type="component" value="Chromosome"/>
</dbReference>
<evidence type="ECO:0000256" key="3">
    <source>
        <dbReference type="SAM" id="Phobius"/>
    </source>
</evidence>
<feature type="domain" description="PKD" evidence="4">
    <location>
        <begin position="351"/>
        <end position="431"/>
    </location>
</feature>
<dbReference type="Gene3D" id="2.60.40.10">
    <property type="entry name" value="Immunoglobulins"/>
    <property type="match status" value="2"/>
</dbReference>
<dbReference type="CDD" id="cd00146">
    <property type="entry name" value="PKD"/>
    <property type="match status" value="2"/>
</dbReference>
<feature type="region of interest" description="Disordered" evidence="2">
    <location>
        <begin position="523"/>
        <end position="552"/>
    </location>
</feature>
<dbReference type="NCBIfam" id="TIGR04213">
    <property type="entry name" value="PGF_pre_PGF"/>
    <property type="match status" value="1"/>
</dbReference>
<gene>
    <name evidence="5" type="ORF">MSMAW_1965</name>
</gene>
<dbReference type="RefSeq" id="WP_048047431.1">
    <property type="nucleotide sequence ID" value="NZ_CP009509.1"/>
</dbReference>
<feature type="transmembrane region" description="Helical" evidence="3">
    <location>
        <begin position="745"/>
        <end position="765"/>
    </location>
</feature>
<dbReference type="SUPFAM" id="SSF49299">
    <property type="entry name" value="PKD domain"/>
    <property type="match status" value="2"/>
</dbReference>
<evidence type="ECO:0000313" key="5">
    <source>
        <dbReference type="EMBL" id="AKB40956.1"/>
    </source>
</evidence>
<dbReference type="InterPro" id="IPR035986">
    <property type="entry name" value="PKD_dom_sf"/>
</dbReference>
<dbReference type="InterPro" id="IPR026453">
    <property type="entry name" value="PGF_pre_PGF"/>
</dbReference>
<dbReference type="SMART" id="SM00710">
    <property type="entry name" value="PbH1"/>
    <property type="match status" value="6"/>
</dbReference>
<dbReference type="InterPro" id="IPR000601">
    <property type="entry name" value="PKD_dom"/>
</dbReference>
<proteinExistence type="predicted"/>
<dbReference type="InterPro" id="IPR022409">
    <property type="entry name" value="PKD/Chitinase_dom"/>
</dbReference>
<dbReference type="GeneID" id="24851695"/>
<name>A0A0E3LFL0_METMZ</name>
<dbReference type="SMART" id="SM00089">
    <property type="entry name" value="PKD"/>
    <property type="match status" value="2"/>
</dbReference>
<dbReference type="EMBL" id="CP009509">
    <property type="protein sequence ID" value="AKB40956.1"/>
    <property type="molecule type" value="Genomic_DNA"/>
</dbReference>
<dbReference type="FunFam" id="2.60.40.10:FF:000270">
    <property type="entry name" value="Cell surface protein"/>
    <property type="match status" value="1"/>
</dbReference>
<dbReference type="Pfam" id="PF18204">
    <property type="entry name" value="PGF-CTERM"/>
    <property type="match status" value="1"/>
</dbReference>
<dbReference type="InterPro" id="IPR011050">
    <property type="entry name" value="Pectin_lyase_fold/virulence"/>
</dbReference>
<dbReference type="Pfam" id="PF18911">
    <property type="entry name" value="PKD_4"/>
    <property type="match status" value="2"/>
</dbReference>
<dbReference type="PATRIC" id="fig|1434117.4.peg.2515"/>
<evidence type="ECO:0000256" key="2">
    <source>
        <dbReference type="SAM" id="MobiDB-lite"/>
    </source>
</evidence>
<keyword evidence="3" id="KW-0472">Membrane</keyword>